<dbReference type="EMBL" id="BJVJ01000001">
    <property type="protein sequence ID" value="GEL21162.1"/>
    <property type="molecule type" value="Genomic_DNA"/>
</dbReference>
<dbReference type="OrthoDB" id="4871005at2"/>
<keyword evidence="2" id="KW-1185">Reference proteome</keyword>
<evidence type="ECO:0000313" key="2">
    <source>
        <dbReference type="Proteomes" id="UP000321685"/>
    </source>
</evidence>
<dbReference type="Proteomes" id="UP000321685">
    <property type="component" value="Unassembled WGS sequence"/>
</dbReference>
<name>A0A511D8P9_9PSEU</name>
<dbReference type="RefSeq" id="WP_147101534.1">
    <property type="nucleotide sequence ID" value="NZ_BJVJ01000001.1"/>
</dbReference>
<proteinExistence type="predicted"/>
<organism evidence="1 2">
    <name type="scientific">Pseudonocardia sulfidoxydans NBRC 16205</name>
    <dbReference type="NCBI Taxonomy" id="1223511"/>
    <lineage>
        <taxon>Bacteria</taxon>
        <taxon>Bacillati</taxon>
        <taxon>Actinomycetota</taxon>
        <taxon>Actinomycetes</taxon>
        <taxon>Pseudonocardiales</taxon>
        <taxon>Pseudonocardiaceae</taxon>
        <taxon>Pseudonocardia</taxon>
    </lineage>
</organism>
<dbReference type="AlphaFoldDB" id="A0A511D8P9"/>
<accession>A0A511D8P9</accession>
<protein>
    <submittedName>
        <fullName evidence="1">Uncharacterized protein</fullName>
    </submittedName>
</protein>
<reference evidence="1 2" key="1">
    <citation type="submission" date="2019-07" db="EMBL/GenBank/DDBJ databases">
        <title>Whole genome shotgun sequence of Pseudonocardia sulfidoxydans NBRC 16205.</title>
        <authorList>
            <person name="Hosoyama A."/>
            <person name="Uohara A."/>
            <person name="Ohji S."/>
            <person name="Ichikawa N."/>
        </authorList>
    </citation>
    <scope>NUCLEOTIDE SEQUENCE [LARGE SCALE GENOMIC DNA]</scope>
    <source>
        <strain evidence="1 2">NBRC 16205</strain>
    </source>
</reference>
<sequence length="270" mass="28521">MDARTGRLLLGAGSGVAKLMWASARPVRAVTSTVLQGGVAVVTLVAPRTSAALVREGRRERVRLLRRWNGLLEVLVGEVLDAFLRSIDLTGLVRDQVDVDALAGGLDVDAVVAGVDLDAVVRRLDLDAIVARVDLDRVVAGVDLDAVVARVDLDAAVRRVDLDAAVRRVDLDAVVRRVDIEPVLAELDVDGVAARIDLDAVIARLDLVGIARTVIDELNLPEIIRSSTGALTSDTVRAVRTEAMTADGVVSGAVDRLLRRGGAAQPPVPP</sequence>
<comment type="caution">
    <text evidence="1">The sequence shown here is derived from an EMBL/GenBank/DDBJ whole genome shotgun (WGS) entry which is preliminary data.</text>
</comment>
<evidence type="ECO:0000313" key="1">
    <source>
        <dbReference type="EMBL" id="GEL21162.1"/>
    </source>
</evidence>
<gene>
    <name evidence="1" type="ORF">PSU4_01160</name>
</gene>